<gene>
    <name evidence="3" type="ORF">GORHZ_261_00010</name>
</gene>
<reference evidence="3 4" key="1">
    <citation type="submission" date="2012-08" db="EMBL/GenBank/DDBJ databases">
        <title>Whole genome shotgun sequence of Gordonia rhizosphera NBRC 16068.</title>
        <authorList>
            <person name="Takarada H."/>
            <person name="Isaki S."/>
            <person name="Hosoyama A."/>
            <person name="Tsuchikane K."/>
            <person name="Katsumata H."/>
            <person name="Baba S."/>
            <person name="Ohji S."/>
            <person name="Yamazaki S."/>
            <person name="Fujita N."/>
        </authorList>
    </citation>
    <scope>NUCLEOTIDE SEQUENCE [LARGE SCALE GENOMIC DNA]</scope>
    <source>
        <strain evidence="3 4">NBRC 16068</strain>
    </source>
</reference>
<keyword evidence="4" id="KW-1185">Reference proteome</keyword>
<dbReference type="NCBIfam" id="TIGR01766">
    <property type="entry name" value="IS200/IS605 family accessory protein TnpB-like domain"/>
    <property type="match status" value="1"/>
</dbReference>
<evidence type="ECO:0000313" key="3">
    <source>
        <dbReference type="EMBL" id="GAB93998.1"/>
    </source>
</evidence>
<organism evidence="3 4">
    <name type="scientific">Gordonia rhizosphera NBRC 16068</name>
    <dbReference type="NCBI Taxonomy" id="1108045"/>
    <lineage>
        <taxon>Bacteria</taxon>
        <taxon>Bacillati</taxon>
        <taxon>Actinomycetota</taxon>
        <taxon>Actinomycetes</taxon>
        <taxon>Mycobacteriales</taxon>
        <taxon>Gordoniaceae</taxon>
        <taxon>Gordonia</taxon>
    </lineage>
</organism>
<dbReference type="InterPro" id="IPR010095">
    <property type="entry name" value="Cas12f1-like_TNB"/>
</dbReference>
<proteinExistence type="predicted"/>
<feature type="non-terminal residue" evidence="3">
    <location>
        <position position="129"/>
    </location>
</feature>
<dbReference type="AlphaFoldDB" id="K6VCQ1"/>
<dbReference type="eggNOG" id="COG0675">
    <property type="taxonomic scope" value="Bacteria"/>
</dbReference>
<comment type="caution">
    <text evidence="3">The sequence shown here is derived from an EMBL/GenBank/DDBJ whole genome shotgun (WGS) entry which is preliminary data.</text>
</comment>
<evidence type="ECO:0000256" key="1">
    <source>
        <dbReference type="ARBA" id="ARBA00023125"/>
    </source>
</evidence>
<sequence>MRRDGVHKATTTLAQRHQVIVVETLNAAGMRSAGGAYKRGLNRALADAALAEIRRMLGYKTRWYGSVLVEADRWYPSSKTCSACQAVKTKLSLADRVFACDNCGLRIDRDLNAAINLARLGETRSGEQS</sequence>
<dbReference type="GO" id="GO:0003677">
    <property type="term" value="F:DNA binding"/>
    <property type="evidence" value="ECO:0007669"/>
    <property type="project" value="UniProtKB-KW"/>
</dbReference>
<dbReference type="NCBIfam" id="NF040570">
    <property type="entry name" value="guided_TnpB"/>
    <property type="match status" value="1"/>
</dbReference>
<feature type="domain" description="Cas12f1-like TNB" evidence="2">
    <location>
        <begin position="52"/>
        <end position="117"/>
    </location>
</feature>
<protein>
    <submittedName>
        <fullName evidence="3">Putative transposase</fullName>
    </submittedName>
</protein>
<keyword evidence="1" id="KW-0238">DNA-binding</keyword>
<name>K6VCQ1_9ACTN</name>
<dbReference type="Pfam" id="PF07282">
    <property type="entry name" value="Cas12f1-like_TNB"/>
    <property type="match status" value="1"/>
</dbReference>
<dbReference type="STRING" id="1108045.GORHZ_261_00010"/>
<dbReference type="Proteomes" id="UP000008363">
    <property type="component" value="Unassembled WGS sequence"/>
</dbReference>
<evidence type="ECO:0000313" key="4">
    <source>
        <dbReference type="Proteomes" id="UP000008363"/>
    </source>
</evidence>
<accession>K6VCQ1</accession>
<evidence type="ECO:0000259" key="2">
    <source>
        <dbReference type="Pfam" id="PF07282"/>
    </source>
</evidence>
<dbReference type="EMBL" id="BAHC01000261">
    <property type="protein sequence ID" value="GAB93998.1"/>
    <property type="molecule type" value="Genomic_DNA"/>
</dbReference>